<proteinExistence type="predicted"/>
<evidence type="ECO:0000313" key="2">
    <source>
        <dbReference type="WBParaSite" id="scf7180000418783.g2922"/>
    </source>
</evidence>
<sequence>VARDDFGASEPATIHVLFVPLKVVFDQNTGIRMIHHSSHSIEPTQLHSHCTSDFSLSWIPTARYSIVDQPNFGVVEFCSTFTQNEINSLKVRYRHTKNSNIPLPPRTDDFDFQVYCSNTASLVQVLQIDFITLSIRVFVQEQLTLNQTDQAQIGRRNMLATVFPQQFSSDQLYFHILEAPKLGMLLRLVQETGRHRRVGVSSNITQQQIDEGLFFYKLHFAPFSVLNDFFTFRLLTPAGASEEIFRFDIVYLPGGGIGDIRLRNNTLIVEEGGIQE</sequence>
<dbReference type="Proteomes" id="UP000887560">
    <property type="component" value="Unplaced"/>
</dbReference>
<protein>
    <submittedName>
        <fullName evidence="2">Uncharacterized protein</fullName>
    </submittedName>
</protein>
<evidence type="ECO:0000313" key="1">
    <source>
        <dbReference type="Proteomes" id="UP000887560"/>
    </source>
</evidence>
<organism evidence="1 2">
    <name type="scientific">Meloidogyne floridensis</name>
    <dbReference type="NCBI Taxonomy" id="298350"/>
    <lineage>
        <taxon>Eukaryota</taxon>
        <taxon>Metazoa</taxon>
        <taxon>Ecdysozoa</taxon>
        <taxon>Nematoda</taxon>
        <taxon>Chromadorea</taxon>
        <taxon>Rhabditida</taxon>
        <taxon>Tylenchina</taxon>
        <taxon>Tylenchomorpha</taxon>
        <taxon>Tylenchoidea</taxon>
        <taxon>Meloidogynidae</taxon>
        <taxon>Meloidogyninae</taxon>
        <taxon>Meloidogyne</taxon>
    </lineage>
</organism>
<keyword evidence="1" id="KW-1185">Reference proteome</keyword>
<dbReference type="WBParaSite" id="scf7180000418783.g2922">
    <property type="protein sequence ID" value="scf7180000418783.g2922"/>
    <property type="gene ID" value="scf7180000418783.g2922"/>
</dbReference>
<accession>A0A915NHR8</accession>
<reference evidence="2" key="1">
    <citation type="submission" date="2022-11" db="UniProtKB">
        <authorList>
            <consortium name="WormBaseParasite"/>
        </authorList>
    </citation>
    <scope>IDENTIFICATION</scope>
</reference>
<name>A0A915NHR8_9BILA</name>
<dbReference type="AlphaFoldDB" id="A0A915NHR8"/>